<evidence type="ECO:0000313" key="4">
    <source>
        <dbReference type="Proteomes" id="UP000283090"/>
    </source>
</evidence>
<gene>
    <name evidence="3" type="ORF">DFL_005739</name>
</gene>
<dbReference type="Gene3D" id="2.170.270.10">
    <property type="entry name" value="SET domain"/>
    <property type="match status" value="1"/>
</dbReference>
<evidence type="ECO:0000256" key="1">
    <source>
        <dbReference type="SAM" id="MobiDB-lite"/>
    </source>
</evidence>
<comment type="caution">
    <text evidence="3">The sequence shown here is derived from an EMBL/GenBank/DDBJ whole genome shotgun (WGS) entry which is preliminary data.</text>
</comment>
<dbReference type="EMBL" id="SAEB01000007">
    <property type="protein sequence ID" value="RVD83971.1"/>
    <property type="molecule type" value="Genomic_DNA"/>
</dbReference>
<feature type="compositionally biased region" description="Basic and acidic residues" evidence="1">
    <location>
        <begin position="860"/>
        <end position="874"/>
    </location>
</feature>
<evidence type="ECO:0000313" key="3">
    <source>
        <dbReference type="EMBL" id="RVD83971.1"/>
    </source>
</evidence>
<reference evidence="3 4" key="1">
    <citation type="submission" date="2019-01" db="EMBL/GenBank/DDBJ databases">
        <title>Intercellular communication is required for trap formation in the nematode-trapping fungus Duddingtonia flagrans.</title>
        <authorList>
            <person name="Youssar L."/>
            <person name="Wernet V."/>
            <person name="Hensel N."/>
            <person name="Hildebrandt H.-G."/>
            <person name="Fischer R."/>
        </authorList>
    </citation>
    <scope>NUCLEOTIDE SEQUENCE [LARGE SCALE GENOMIC DNA]</scope>
    <source>
        <strain evidence="3 4">CBS H-5679</strain>
    </source>
</reference>
<organism evidence="3 4">
    <name type="scientific">Arthrobotrys flagrans</name>
    <name type="common">Nematode-trapping fungus</name>
    <name type="synonym">Trichothecium flagrans</name>
    <dbReference type="NCBI Taxonomy" id="97331"/>
    <lineage>
        <taxon>Eukaryota</taxon>
        <taxon>Fungi</taxon>
        <taxon>Dikarya</taxon>
        <taxon>Ascomycota</taxon>
        <taxon>Pezizomycotina</taxon>
        <taxon>Orbiliomycetes</taxon>
        <taxon>Orbiliales</taxon>
        <taxon>Orbiliaceae</taxon>
        <taxon>Arthrobotrys</taxon>
    </lineage>
</organism>
<dbReference type="Pfam" id="PF00856">
    <property type="entry name" value="SET"/>
    <property type="match status" value="1"/>
</dbReference>
<sequence length="887" mass="102533">MSKPIAPPHTDSARNDILKSLTAHFDRLYELSAPYHGKRNPTTTKDAVVEKYKYVHEAETKAYSLEGMFRFVLAEPYEPSNPSIPIEKLKKIQVRDLIVGKRHKGAYIKIKLATMAHRHEFAVDVIFEDEGGTYGILRVYFLEEETDPGDHLPKGSLLIIREPYLWDSGNGVVFVRVDHHSDMQLIHTWDAITEKHVPAIWRRGLHFDGMTAGNLVGLAELFLEGGEALAALEKYDWAEQQIQKASKAESEPCKKVLRRLYIGRAEANIKLRRHYVTVKDLEAYLKLSPSDAEALHMRALRFYYTGKYEICQEEIKKLLQEHPKQLTYAHLGRRAKERFEEVKFGKYNWRMMRQKASTLCLNSDHAEFNHPVKLKKTPKGRRIFTTRDVKRGDILIVSKAIAITPFEKINMCVQLSPRNGKFECEYGCSAVFDVEILERIKREGPEWYEKTLCLMDEGGYIPAQHRNPDGTKVIDTFHIEAIRRRNSLIISNLPLLQLRSTGYMPSAPTHIPRNIVYNCGIWFLPSFLRHSCVPNAHRAVIGDMLIVRAGKDIPKDTKVTISCSTPSNWEFPMTEFVCTCPVHTHDFVLSGNAKDPENIEKSKGSIWREFNTKCQYIESAKLKPEKWMKINLLELLLSMTASLDNARSTLPPPNEVPQVQLAHRYRYIAAAYYSAGQRRHARCSYYKVLDCLGVEYMVLEDFNKVIWTNHGQCIDDLLHTYNDLSALTKTPGIKKCWREAAIDTYEILFGERYSFDAVMQKVPFVEMKDKCQCVGVDNLMDADAAQMRKRMGADPKKEEEVRNTVDGLAMMKIMNDGVVRARGKMQEKKKQEQAIGAENMAEIIRKREQERERKRRRKKKIEERKGLGEEERWRKEEIRDHLTDFFE</sequence>
<dbReference type="SUPFAM" id="SSF48452">
    <property type="entry name" value="TPR-like"/>
    <property type="match status" value="1"/>
</dbReference>
<dbReference type="RefSeq" id="XP_067489515.1">
    <property type="nucleotide sequence ID" value="XM_067635044.1"/>
</dbReference>
<dbReference type="GeneID" id="93588050"/>
<keyword evidence="4" id="KW-1185">Reference proteome</keyword>
<dbReference type="InterPro" id="IPR046341">
    <property type="entry name" value="SET_dom_sf"/>
</dbReference>
<dbReference type="AlphaFoldDB" id="A0A436ZY95"/>
<dbReference type="InterPro" id="IPR001214">
    <property type="entry name" value="SET_dom"/>
</dbReference>
<dbReference type="PANTHER" id="PTHR47643:SF2">
    <property type="entry name" value="TPR DOMAIN PROTEIN (AFU_ORTHOLOGUE AFUA_5G12710)"/>
    <property type="match status" value="1"/>
</dbReference>
<name>A0A436ZY95_ARTFL</name>
<accession>A0A436ZY95</accession>
<dbReference type="Gene3D" id="1.25.40.10">
    <property type="entry name" value="Tetratricopeptide repeat domain"/>
    <property type="match status" value="1"/>
</dbReference>
<proteinExistence type="predicted"/>
<feature type="domain" description="SET" evidence="2">
    <location>
        <begin position="370"/>
        <end position="564"/>
    </location>
</feature>
<dbReference type="InterPro" id="IPR053209">
    <property type="entry name" value="Gramillin-biosynth_MTr"/>
</dbReference>
<protein>
    <recommendedName>
        <fullName evidence="2">SET domain-containing protein</fullName>
    </recommendedName>
</protein>
<dbReference type="PROSITE" id="PS50280">
    <property type="entry name" value="SET"/>
    <property type="match status" value="1"/>
</dbReference>
<dbReference type="Proteomes" id="UP000283090">
    <property type="component" value="Unassembled WGS sequence"/>
</dbReference>
<evidence type="ECO:0000259" key="2">
    <source>
        <dbReference type="PROSITE" id="PS50280"/>
    </source>
</evidence>
<dbReference type="OrthoDB" id="438641at2759"/>
<dbReference type="VEuPathDB" id="FungiDB:DFL_005739"/>
<dbReference type="STRING" id="97331.A0A436ZY95"/>
<dbReference type="SUPFAM" id="SSF82199">
    <property type="entry name" value="SET domain"/>
    <property type="match status" value="1"/>
</dbReference>
<dbReference type="PANTHER" id="PTHR47643">
    <property type="entry name" value="TPR DOMAIN PROTEIN (AFU_ORTHOLOGUE AFUA_5G12710)"/>
    <property type="match status" value="1"/>
</dbReference>
<feature type="region of interest" description="Disordered" evidence="1">
    <location>
        <begin position="848"/>
        <end position="874"/>
    </location>
</feature>
<dbReference type="InterPro" id="IPR011990">
    <property type="entry name" value="TPR-like_helical_dom_sf"/>
</dbReference>